<gene>
    <name evidence="1" type="ORF">F902_02375</name>
</gene>
<organism evidence="1 2">
    <name type="scientific">Acinetobacter higginsii</name>
    <dbReference type="NCBI Taxonomy" id="70347"/>
    <lineage>
        <taxon>Bacteria</taxon>
        <taxon>Pseudomonadati</taxon>
        <taxon>Pseudomonadota</taxon>
        <taxon>Gammaproteobacteria</taxon>
        <taxon>Moraxellales</taxon>
        <taxon>Moraxellaceae</taxon>
        <taxon>Acinetobacter</taxon>
    </lineage>
</organism>
<dbReference type="Proteomes" id="UP000013084">
    <property type="component" value="Unassembled WGS sequence"/>
</dbReference>
<name>N9T3Q5_9GAMM</name>
<evidence type="ECO:0000313" key="2">
    <source>
        <dbReference type="Proteomes" id="UP000013084"/>
    </source>
</evidence>
<protein>
    <submittedName>
        <fullName evidence="1">Uncharacterized protein</fullName>
    </submittedName>
</protein>
<keyword evidence="2" id="KW-1185">Reference proteome</keyword>
<dbReference type="OrthoDB" id="6690854at2"/>
<evidence type="ECO:0000313" key="1">
    <source>
        <dbReference type="EMBL" id="ENX57975.1"/>
    </source>
</evidence>
<dbReference type="EMBL" id="APRN01000036">
    <property type="protein sequence ID" value="ENX57975.1"/>
    <property type="molecule type" value="Genomic_DNA"/>
</dbReference>
<reference evidence="1 2" key="1">
    <citation type="submission" date="2013-02" db="EMBL/GenBank/DDBJ databases">
        <title>The Genome Sequence of Acinetobacter sp. CIP 70.18.</title>
        <authorList>
            <consortium name="The Broad Institute Genome Sequencing Platform"/>
            <consortium name="The Broad Institute Genome Sequencing Center for Infectious Disease"/>
            <person name="Cerqueira G."/>
            <person name="Feldgarden M."/>
            <person name="Courvalin P."/>
            <person name="Perichon B."/>
            <person name="Grillot-Courvalin C."/>
            <person name="Clermont D."/>
            <person name="Rocha E."/>
            <person name="Yoon E.-J."/>
            <person name="Nemec A."/>
            <person name="Walker B."/>
            <person name="Young S.K."/>
            <person name="Zeng Q."/>
            <person name="Gargeya S."/>
            <person name="Fitzgerald M."/>
            <person name="Haas B."/>
            <person name="Abouelleil A."/>
            <person name="Alvarado L."/>
            <person name="Arachchi H.M."/>
            <person name="Berlin A.M."/>
            <person name="Chapman S.B."/>
            <person name="Dewar J."/>
            <person name="Goldberg J."/>
            <person name="Griggs A."/>
            <person name="Gujja S."/>
            <person name="Hansen M."/>
            <person name="Howarth C."/>
            <person name="Imamovic A."/>
            <person name="Larimer J."/>
            <person name="McCowan C."/>
            <person name="Murphy C."/>
            <person name="Neiman D."/>
            <person name="Pearson M."/>
            <person name="Priest M."/>
            <person name="Roberts A."/>
            <person name="Saif S."/>
            <person name="Shea T."/>
            <person name="Sisk P."/>
            <person name="Sykes S."/>
            <person name="Wortman J."/>
            <person name="Nusbaum C."/>
            <person name="Birren B."/>
        </authorList>
    </citation>
    <scope>NUCLEOTIDE SEQUENCE [LARGE SCALE GENOMIC DNA]</scope>
    <source>
        <strain evidence="1 2">CIP 70.18</strain>
    </source>
</reference>
<dbReference type="HOGENOM" id="CLU_174534_0_0_6"/>
<sequence>MTQLLIYKAKLLNVEQNGVDDKGEPKMRLIFSAQRYDKGLEQMVPFSQPIKVVPEHQHLKDFYLSFKGREIYLPVELSTQMNGMSIFYKTTGDGKVLMLEEKKIEQQK</sequence>
<proteinExistence type="predicted"/>
<accession>N9T3Q5</accession>
<dbReference type="AlphaFoldDB" id="N9T3Q5"/>
<comment type="caution">
    <text evidence="1">The sequence shown here is derived from an EMBL/GenBank/DDBJ whole genome shotgun (WGS) entry which is preliminary data.</text>
</comment>
<dbReference type="RefSeq" id="WP_005203563.1">
    <property type="nucleotide sequence ID" value="NZ_KB850072.1"/>
</dbReference>
<dbReference type="PATRIC" id="fig|1217700.3.peg.2303"/>